<dbReference type="InterPro" id="IPR029016">
    <property type="entry name" value="GAF-like_dom_sf"/>
</dbReference>
<name>A0A543NH26_9ACTN</name>
<dbReference type="InterPro" id="IPR005471">
    <property type="entry name" value="Tscrpt_reg_IclR_N"/>
</dbReference>
<keyword evidence="2" id="KW-0805">Transcription regulation</keyword>
<feature type="domain" description="HTH iclR-type" evidence="7">
    <location>
        <begin position="18"/>
        <end position="78"/>
    </location>
</feature>
<dbReference type="GO" id="GO:0006071">
    <property type="term" value="P:glycerol metabolic process"/>
    <property type="evidence" value="ECO:0007669"/>
    <property type="project" value="UniProtKB-KW"/>
</dbReference>
<dbReference type="PROSITE" id="PS51078">
    <property type="entry name" value="ICLR_ED"/>
    <property type="match status" value="1"/>
</dbReference>
<dbReference type="PANTHER" id="PTHR30136">
    <property type="entry name" value="HELIX-TURN-HELIX TRANSCRIPTIONAL REGULATOR, ICLR FAMILY"/>
    <property type="match status" value="1"/>
</dbReference>
<keyword evidence="10" id="KW-1185">Reference proteome</keyword>
<dbReference type="EMBL" id="VFQC01000001">
    <property type="protein sequence ID" value="TQN31132.1"/>
    <property type="molecule type" value="Genomic_DNA"/>
</dbReference>
<evidence type="ECO:0000256" key="6">
    <source>
        <dbReference type="ARBA" id="ARBA00070406"/>
    </source>
</evidence>
<evidence type="ECO:0000256" key="1">
    <source>
        <dbReference type="ARBA" id="ARBA00022798"/>
    </source>
</evidence>
<feature type="domain" description="IclR-ED" evidence="8">
    <location>
        <begin position="79"/>
        <end position="263"/>
    </location>
</feature>
<dbReference type="InterPro" id="IPR014757">
    <property type="entry name" value="Tscrpt_reg_IclR_C"/>
</dbReference>
<dbReference type="FunFam" id="1.10.10.10:FF:000056">
    <property type="entry name" value="IclR family transcriptional regulator"/>
    <property type="match status" value="1"/>
</dbReference>
<dbReference type="Pfam" id="PF09339">
    <property type="entry name" value="HTH_IclR"/>
    <property type="match status" value="1"/>
</dbReference>
<dbReference type="GO" id="GO:0003677">
    <property type="term" value="F:DNA binding"/>
    <property type="evidence" value="ECO:0007669"/>
    <property type="project" value="UniProtKB-KW"/>
</dbReference>
<dbReference type="GO" id="GO:0046278">
    <property type="term" value="P:3,4-dihydroxybenzoate metabolic process"/>
    <property type="evidence" value="ECO:0007669"/>
    <property type="project" value="InterPro"/>
</dbReference>
<dbReference type="InterPro" id="IPR050707">
    <property type="entry name" value="HTH_MetabolicPath_Reg"/>
</dbReference>
<dbReference type="InterPro" id="IPR036390">
    <property type="entry name" value="WH_DNA-bd_sf"/>
</dbReference>
<dbReference type="PANTHER" id="PTHR30136:SF34">
    <property type="entry name" value="TRANSCRIPTIONAL REGULATOR"/>
    <property type="match status" value="1"/>
</dbReference>
<comment type="caution">
    <text evidence="9">The sequence shown here is derived from an EMBL/GenBank/DDBJ whole genome shotgun (WGS) entry which is preliminary data.</text>
</comment>
<keyword evidence="3" id="KW-0238">DNA-binding</keyword>
<proteinExistence type="predicted"/>
<evidence type="ECO:0000256" key="2">
    <source>
        <dbReference type="ARBA" id="ARBA00023015"/>
    </source>
</evidence>
<dbReference type="InterPro" id="IPR036388">
    <property type="entry name" value="WH-like_DNA-bd_sf"/>
</dbReference>
<dbReference type="PROSITE" id="PS51077">
    <property type="entry name" value="HTH_ICLR"/>
    <property type="match status" value="1"/>
</dbReference>
<evidence type="ECO:0000313" key="9">
    <source>
        <dbReference type="EMBL" id="TQN31132.1"/>
    </source>
</evidence>
<protein>
    <recommendedName>
        <fullName evidence="6">Glycerol operon regulatory protein</fullName>
    </recommendedName>
</protein>
<reference evidence="9 10" key="1">
    <citation type="submission" date="2019-06" db="EMBL/GenBank/DDBJ databases">
        <title>Sequencing the genomes of 1000 actinobacteria strains.</title>
        <authorList>
            <person name="Klenk H.-P."/>
        </authorList>
    </citation>
    <scope>NUCLEOTIDE SEQUENCE [LARGE SCALE GENOMIC DNA]</scope>
    <source>
        <strain evidence="9 10">DSM 45015</strain>
    </source>
</reference>
<dbReference type="OrthoDB" id="9807558at2"/>
<dbReference type="GO" id="GO:0003700">
    <property type="term" value="F:DNA-binding transcription factor activity"/>
    <property type="evidence" value="ECO:0007669"/>
    <property type="project" value="TreeGrafter"/>
</dbReference>
<comment type="function">
    <text evidence="5">May be an activator protein for the gylABX operon.</text>
</comment>
<dbReference type="InterPro" id="IPR012794">
    <property type="entry name" value="PcaR_PcaU"/>
</dbReference>
<accession>A0A543NH26</accession>
<evidence type="ECO:0000256" key="3">
    <source>
        <dbReference type="ARBA" id="ARBA00023125"/>
    </source>
</evidence>
<evidence type="ECO:0000256" key="5">
    <source>
        <dbReference type="ARBA" id="ARBA00058938"/>
    </source>
</evidence>
<evidence type="ECO:0000256" key="4">
    <source>
        <dbReference type="ARBA" id="ARBA00023163"/>
    </source>
</evidence>
<dbReference type="GO" id="GO:0045892">
    <property type="term" value="P:negative regulation of DNA-templated transcription"/>
    <property type="evidence" value="ECO:0007669"/>
    <property type="project" value="TreeGrafter"/>
</dbReference>
<dbReference type="GO" id="GO:0045893">
    <property type="term" value="P:positive regulation of DNA-templated transcription"/>
    <property type="evidence" value="ECO:0007669"/>
    <property type="project" value="InterPro"/>
</dbReference>
<dbReference type="SUPFAM" id="SSF55781">
    <property type="entry name" value="GAF domain-like"/>
    <property type="match status" value="1"/>
</dbReference>
<evidence type="ECO:0000259" key="8">
    <source>
        <dbReference type="PROSITE" id="PS51078"/>
    </source>
</evidence>
<dbReference type="AlphaFoldDB" id="A0A543NH26"/>
<organism evidence="9 10">
    <name type="scientific">Haloactinospora alba</name>
    <dbReference type="NCBI Taxonomy" id="405555"/>
    <lineage>
        <taxon>Bacteria</taxon>
        <taxon>Bacillati</taxon>
        <taxon>Actinomycetota</taxon>
        <taxon>Actinomycetes</taxon>
        <taxon>Streptosporangiales</taxon>
        <taxon>Nocardiopsidaceae</taxon>
        <taxon>Haloactinospora</taxon>
    </lineage>
</organism>
<gene>
    <name evidence="9" type="ORF">FHX37_1023</name>
</gene>
<keyword evidence="4" id="KW-0804">Transcription</keyword>
<dbReference type="NCBIfam" id="TIGR02431">
    <property type="entry name" value="pcaR_pcaU"/>
    <property type="match status" value="1"/>
</dbReference>
<evidence type="ECO:0000259" key="7">
    <source>
        <dbReference type="PROSITE" id="PS51077"/>
    </source>
</evidence>
<dbReference type="SMART" id="SM00346">
    <property type="entry name" value="HTH_ICLR"/>
    <property type="match status" value="1"/>
</dbReference>
<dbReference type="Gene3D" id="1.10.10.10">
    <property type="entry name" value="Winged helix-like DNA-binding domain superfamily/Winged helix DNA-binding domain"/>
    <property type="match status" value="1"/>
</dbReference>
<keyword evidence="1" id="KW-0319">Glycerol metabolism</keyword>
<dbReference type="SUPFAM" id="SSF46785">
    <property type="entry name" value="Winged helix' DNA-binding domain"/>
    <property type="match status" value="1"/>
</dbReference>
<dbReference type="Proteomes" id="UP000317422">
    <property type="component" value="Unassembled WGS sequence"/>
</dbReference>
<sequence>MSTESTDPEAHARGEHFVQSLERGLAVIRTFTEQAPSLTLSDVARETGLTRASARRFLLTLVDLGYLRSDGRAFSLTPRVLELGYAYLSAAGLPEVAQPHLERLVAEVRESSSVSVLDGDDVVYVARVPTSRIMQVAINVGTRFPAYATSMGRVLLAGKPEAELEAYLQRVELDRLTPFTLSTVARLRTEIERVRSQGWAIVDQELEEGLRSVAAPIRDRDGTVIAAANVSAHASRASVADIRRDLLPTLTATTARIEADWEVATREPGRGRKAL</sequence>
<dbReference type="RefSeq" id="WP_141922387.1">
    <property type="nucleotide sequence ID" value="NZ_VFQC01000001.1"/>
</dbReference>
<dbReference type="Pfam" id="PF01614">
    <property type="entry name" value="IclR_C"/>
    <property type="match status" value="1"/>
</dbReference>
<evidence type="ECO:0000313" key="10">
    <source>
        <dbReference type="Proteomes" id="UP000317422"/>
    </source>
</evidence>
<dbReference type="Gene3D" id="3.30.450.40">
    <property type="match status" value="1"/>
</dbReference>